<dbReference type="STRING" id="5865.A7AM29"/>
<evidence type="ECO:0000313" key="7">
    <source>
        <dbReference type="EMBL" id="BAN64703.1"/>
    </source>
</evidence>
<dbReference type="GO" id="GO:0006900">
    <property type="term" value="P:vesicle budding from membrane"/>
    <property type="evidence" value="ECO:0007669"/>
    <property type="project" value="TreeGrafter"/>
</dbReference>
<evidence type="ECO:0000256" key="3">
    <source>
        <dbReference type="ARBA" id="ARBA00022448"/>
    </source>
</evidence>
<dbReference type="Proteomes" id="UP000002173">
    <property type="component" value="Unassembled WGS sequence"/>
</dbReference>
<evidence type="ECO:0000313" key="8">
    <source>
        <dbReference type="EMBL" id="EDO07613.1"/>
    </source>
</evidence>
<dbReference type="EMBL" id="AAXT01000001">
    <property type="protein sequence ID" value="EDO07613.1"/>
    <property type="molecule type" value="Genomic_DNA"/>
</dbReference>
<dbReference type="GO" id="GO:0000815">
    <property type="term" value="C:ESCRT III complex"/>
    <property type="evidence" value="ECO:0007669"/>
    <property type="project" value="TreeGrafter"/>
</dbReference>
<comment type="subcellular location">
    <subcellularLocation>
        <location evidence="1">Endosome membrane</location>
    </subcellularLocation>
</comment>
<evidence type="ECO:0000256" key="2">
    <source>
        <dbReference type="ARBA" id="ARBA00006190"/>
    </source>
</evidence>
<reference evidence="8 9" key="1">
    <citation type="journal article" date="2007" name="PLoS Pathog.">
        <title>Genome sequence of Babesia bovis and comparative analysis of apicomplexan hemoprotozoa.</title>
        <authorList>
            <person name="Brayton K.A."/>
            <person name="Lau A.O.T."/>
            <person name="Herndon D.R."/>
            <person name="Hannick L."/>
            <person name="Kappmeyer L.S."/>
            <person name="Berens S.J."/>
            <person name="Bidwell S.L."/>
            <person name="Brown W.C."/>
            <person name="Crabtree J."/>
            <person name="Fadrosh D."/>
            <person name="Feldblum T."/>
            <person name="Forberger H.A."/>
            <person name="Haas B.J."/>
            <person name="Howell J.M."/>
            <person name="Khouri H."/>
            <person name="Koo H."/>
            <person name="Mann D.J."/>
            <person name="Norimine J."/>
            <person name="Paulsen I.T."/>
            <person name="Radune D."/>
            <person name="Ren Q."/>
            <person name="Smith R.K. Jr."/>
            <person name="Suarez C.E."/>
            <person name="White O."/>
            <person name="Wortman J.R."/>
            <person name="Knowles D.P. Jr."/>
            <person name="McElwain T.F."/>
            <person name="Nene V.M."/>
        </authorList>
    </citation>
    <scope>NUCLEOTIDE SEQUENCE [LARGE SCALE GENOMIC DNA]</scope>
    <source>
        <strain evidence="8">T2Bo</strain>
    </source>
</reference>
<dbReference type="PANTHER" id="PTHR22761:SF5">
    <property type="entry name" value="CHARGED MULTIVESICULAR BODY PROTEIN 6"/>
    <property type="match status" value="1"/>
</dbReference>
<keyword evidence="6" id="KW-0472">Membrane</keyword>
<protein>
    <submittedName>
        <fullName evidence="8">Uncharacterized protein</fullName>
    </submittedName>
</protein>
<evidence type="ECO:0000256" key="6">
    <source>
        <dbReference type="ARBA" id="ARBA00023136"/>
    </source>
</evidence>
<keyword evidence="3" id="KW-0813">Transport</keyword>
<evidence type="ECO:0000256" key="4">
    <source>
        <dbReference type="ARBA" id="ARBA00022753"/>
    </source>
</evidence>
<reference evidence="8" key="2">
    <citation type="submission" date="2007-08" db="EMBL/GenBank/DDBJ databases">
        <authorList>
            <person name="Nene V."/>
        </authorList>
    </citation>
    <scope>NUCLEOTIDE SEQUENCE</scope>
    <source>
        <strain evidence="8">T2Bo</strain>
    </source>
</reference>
<proteinExistence type="evidence at transcript level"/>
<dbReference type="GO" id="GO:0032511">
    <property type="term" value="P:late endosome to vacuole transport via multivesicular body sorting pathway"/>
    <property type="evidence" value="ECO:0007669"/>
    <property type="project" value="TreeGrafter"/>
</dbReference>
<dbReference type="Pfam" id="PF03357">
    <property type="entry name" value="Snf7"/>
    <property type="match status" value="1"/>
</dbReference>
<gene>
    <name evidence="7 8" type="ORF">BBOV_III000460</name>
</gene>
<keyword evidence="9" id="KW-1185">Reference proteome</keyword>
<accession>A7AM29</accession>
<comment type="similarity">
    <text evidence="2">Belongs to the SNF7 family.</text>
</comment>
<evidence type="ECO:0000313" key="9">
    <source>
        <dbReference type="Proteomes" id="UP000002173"/>
    </source>
</evidence>
<evidence type="ECO:0000256" key="1">
    <source>
        <dbReference type="ARBA" id="ARBA00004608"/>
    </source>
</evidence>
<dbReference type="eggNOG" id="KOG2910">
    <property type="taxonomic scope" value="Eukaryota"/>
</dbReference>
<keyword evidence="4" id="KW-0967">Endosome</keyword>
<keyword evidence="5" id="KW-0653">Protein transport</keyword>
<dbReference type="PANTHER" id="PTHR22761">
    <property type="entry name" value="CHARGED MULTIVESICULAR BODY PROTEIN"/>
    <property type="match status" value="1"/>
</dbReference>
<dbReference type="VEuPathDB" id="PiroplasmaDB:BBOV_III000460"/>
<dbReference type="GO" id="GO:0015031">
    <property type="term" value="P:protein transport"/>
    <property type="evidence" value="ECO:0007669"/>
    <property type="project" value="UniProtKB-KW"/>
</dbReference>
<dbReference type="Gene3D" id="1.10.287.1060">
    <property type="entry name" value="ESAT-6-like"/>
    <property type="match status" value="1"/>
</dbReference>
<dbReference type="GO" id="GO:0005771">
    <property type="term" value="C:multivesicular body"/>
    <property type="evidence" value="ECO:0007669"/>
    <property type="project" value="TreeGrafter"/>
</dbReference>
<dbReference type="KEGG" id="bbo:BBOV_III000460"/>
<name>A7AM29_BABBO</name>
<dbReference type="GeneID" id="5479426"/>
<dbReference type="OMA" id="LEEYRIC"/>
<dbReference type="InterPro" id="IPR005024">
    <property type="entry name" value="Snf7_fam"/>
</dbReference>
<evidence type="ECO:0000256" key="5">
    <source>
        <dbReference type="ARBA" id="ARBA00022927"/>
    </source>
</evidence>
<dbReference type="EMBL" id="AK440909">
    <property type="protein sequence ID" value="BAN64703.1"/>
    <property type="molecule type" value="mRNA"/>
</dbReference>
<sequence length="220" mass="24588">MGGIISWCTLNPLKGNILGMIVQLKSQRDELEEYRICLINRIEETESCIKDYVTHGNRNQALLCLRKKALLVDQLSRIDSYLYQVLQVISDTELAQVNVDVYKHLKLGSELLSKLSKCMQMDDIESMLAVWQTCRENMEDTTCALNEHSSVVDNEALLEELEQLCRGDAVDIAKNLQVAPSSCTPNSETVNISQPATTIPLAPVDHPPDEPKMVAPLNSC</sequence>
<reference evidence="9" key="5">
    <citation type="journal article" date="2021" name="Int. J. Parasitol.">
        <title>Comparative analysis of gene expression between Babesia bovis blood stages and kinetes allowed by improved genome annotation.</title>
        <authorList>
            <person name="Ueti M.W."/>
            <person name="Johnson W.C."/>
            <person name="Kappmeyer L.S."/>
            <person name="Herndon D.R."/>
            <person name="Mousel M.R."/>
            <person name="Reif K.E."/>
            <person name="Taus N.S."/>
            <person name="Ifeonu O.O."/>
            <person name="Silva J.C."/>
            <person name="Suarez C.E."/>
            <person name="Brayton K.A."/>
        </authorList>
    </citation>
    <scope>NUCLEOTIDE SEQUENCE [LARGE SCALE GENOMIC DNA]</scope>
</reference>
<reference evidence="7" key="3">
    <citation type="journal article" date="2014" name="BMC Genomics">
        <title>The Babesia bovis gene and promoter model: an update from full-length EST analysis.</title>
        <authorList>
            <person name="Yamagishi J."/>
            <person name="Wakaguri H."/>
            <person name="Yokoyama N."/>
            <person name="Yamashita R."/>
            <person name="Suzuki Y."/>
            <person name="Xuan X."/>
            <person name="Igarashi I."/>
        </authorList>
    </citation>
    <scope>NUCLEOTIDE SEQUENCE</scope>
    <source>
        <strain evidence="7">Texas</strain>
    </source>
</reference>
<dbReference type="RefSeq" id="XP_001611181.1">
    <property type="nucleotide sequence ID" value="XM_001611131.1"/>
</dbReference>
<dbReference type="AlphaFoldDB" id="A7AM29"/>
<organism evidence="8 9">
    <name type="scientific">Babesia bovis</name>
    <dbReference type="NCBI Taxonomy" id="5865"/>
    <lineage>
        <taxon>Eukaryota</taxon>
        <taxon>Sar</taxon>
        <taxon>Alveolata</taxon>
        <taxon>Apicomplexa</taxon>
        <taxon>Aconoidasida</taxon>
        <taxon>Piroplasmida</taxon>
        <taxon>Babesiidae</taxon>
        <taxon>Babesia</taxon>
    </lineage>
</organism>
<reference evidence="9" key="4">
    <citation type="journal article" date="2020" name="Data Brief">
        <title>Transcriptome dataset of Babesia bovis life stages within vertebrate and invertebrate hosts.</title>
        <authorList>
            <person name="Ueti M.W."/>
            <person name="Johnson W.C."/>
            <person name="Kappmeyer L.S."/>
            <person name="Herndon D.R."/>
            <person name="Mousel M.R."/>
            <person name="Reif K.E."/>
            <person name="Taus N.S."/>
            <person name="Ifeonu O.O."/>
            <person name="Silva J.C."/>
            <person name="Suarez C.E."/>
            <person name="Brayton K.A."/>
        </authorList>
    </citation>
    <scope>NUCLEOTIDE SEQUENCE [LARGE SCALE GENOMIC DNA]</scope>
</reference>